<accession>A0ABR3SDH9</accession>
<comment type="caution">
    <text evidence="2">The sequence shown here is derived from an EMBL/GenBank/DDBJ whole genome shotgun (WGS) entry which is preliminary data.</text>
</comment>
<protein>
    <submittedName>
        <fullName evidence="2">Uncharacterized protein</fullName>
    </submittedName>
</protein>
<dbReference type="InterPro" id="IPR036514">
    <property type="entry name" value="SGNH_hydro_sf"/>
</dbReference>
<sequence>MRSPSLALLALFFAGSTQARPGQSAPPVAPLIFQGKEIKNLLAFGDSYTYVQGTQGHWNYSFISDAFNYSYTPEQLLSSEIVKNTTSSGGPNWVEYLTGCYEGLPAECPGTQLLPLHHNYTVPLDDQVKQWDLYAREVLDHESADTLVAFWIGINDINDSAKFTNVSFAAWYETLATKWFESVVQKMLPPPLEKTASSLVSSNPLPNAAMMGQWNAAVQAQASAFQARHNDSRTAVFDTYAFLNGVLADAARYGIYNTTK</sequence>
<dbReference type="Gene3D" id="3.40.50.1110">
    <property type="entry name" value="SGNH hydrolase"/>
    <property type="match status" value="1"/>
</dbReference>
<evidence type="ECO:0000313" key="2">
    <source>
        <dbReference type="EMBL" id="KAL1617907.1"/>
    </source>
</evidence>
<keyword evidence="3" id="KW-1185">Reference proteome</keyword>
<name>A0ABR3SDH9_9PEZI</name>
<keyword evidence="1" id="KW-0732">Signal</keyword>
<feature type="signal peptide" evidence="1">
    <location>
        <begin position="1"/>
        <end position="19"/>
    </location>
</feature>
<feature type="chain" id="PRO_5045909915" evidence="1">
    <location>
        <begin position="20"/>
        <end position="260"/>
    </location>
</feature>
<organism evidence="2 3">
    <name type="scientific">Neofusicoccum ribis</name>
    <dbReference type="NCBI Taxonomy" id="45134"/>
    <lineage>
        <taxon>Eukaryota</taxon>
        <taxon>Fungi</taxon>
        <taxon>Dikarya</taxon>
        <taxon>Ascomycota</taxon>
        <taxon>Pezizomycotina</taxon>
        <taxon>Dothideomycetes</taxon>
        <taxon>Dothideomycetes incertae sedis</taxon>
        <taxon>Botryosphaeriales</taxon>
        <taxon>Botryosphaeriaceae</taxon>
        <taxon>Neofusicoccum</taxon>
    </lineage>
</organism>
<proteinExistence type="predicted"/>
<evidence type="ECO:0000313" key="3">
    <source>
        <dbReference type="Proteomes" id="UP001521116"/>
    </source>
</evidence>
<dbReference type="SUPFAM" id="SSF52266">
    <property type="entry name" value="SGNH hydrolase"/>
    <property type="match status" value="1"/>
</dbReference>
<dbReference type="Proteomes" id="UP001521116">
    <property type="component" value="Unassembled WGS sequence"/>
</dbReference>
<reference evidence="2 3" key="1">
    <citation type="submission" date="2024-02" db="EMBL/GenBank/DDBJ databases">
        <title>De novo assembly and annotation of 12 fungi associated with fruit tree decline syndrome in Ontario, Canada.</title>
        <authorList>
            <person name="Sulman M."/>
            <person name="Ellouze W."/>
            <person name="Ilyukhin E."/>
        </authorList>
    </citation>
    <scope>NUCLEOTIDE SEQUENCE [LARGE SCALE GENOMIC DNA]</scope>
    <source>
        <strain evidence="2 3">M1-105</strain>
    </source>
</reference>
<gene>
    <name evidence="2" type="ORF">SLS56_010785</name>
</gene>
<evidence type="ECO:0000256" key="1">
    <source>
        <dbReference type="SAM" id="SignalP"/>
    </source>
</evidence>
<dbReference type="EMBL" id="JAJVDC020000220">
    <property type="protein sequence ID" value="KAL1617907.1"/>
    <property type="molecule type" value="Genomic_DNA"/>
</dbReference>